<dbReference type="Proteomes" id="UP000604046">
    <property type="component" value="Unassembled WGS sequence"/>
</dbReference>
<name>A0A812T3A0_9DINO</name>
<dbReference type="OrthoDB" id="438309at2759"/>
<dbReference type="EMBL" id="CAJNDS010002524">
    <property type="protein sequence ID" value="CAE7512002.1"/>
    <property type="molecule type" value="Genomic_DNA"/>
</dbReference>
<evidence type="ECO:0000313" key="1">
    <source>
        <dbReference type="EMBL" id="CAE7512002.1"/>
    </source>
</evidence>
<sequence length="454" mass="49981">MTPLLGQFSKVTPDSAKELAQTKYCAKDSAFSQAVNTVKWRVPKDIAQCMAVFVEVLEALVEGMYWQETLVAPTNYLNPFLQNRVVNVSTCWRQTHGNWHRVAAQMMKKLMYFFGRINELTEPTLTDAQKEAAWDGFQKVPASFVAFMNTLKTMKAADQVNLCRVFKLAKESAASGQPTTWQVMPMLDAAGVNTMITDLVQKNDPLVEPAPAFSSDVKDPTGICSYKLEDAKVTEVTGLSNLRMEDLVVDGSYDEQSTFDDTAIKLQLGLRTCPVDLTVKASANFKQDAGKVWDPCIGVTWGVTTQLDVTFRVASTVAWAKASFGKLFSGSDGALSAGIDTVDIEFTKVHLAQLDISNFPGEEGIRKAVNGLLETRLRDELEKILENKLKDIIQNAISNGVSSVGSKIQMPSGDSGRRLYTCQAFDGSYMVSPARSLLQLPHALLLILVAWFLC</sequence>
<reference evidence="1" key="1">
    <citation type="submission" date="2021-02" db="EMBL/GenBank/DDBJ databases">
        <authorList>
            <person name="Dougan E. K."/>
            <person name="Rhodes N."/>
            <person name="Thang M."/>
            <person name="Chan C."/>
        </authorList>
    </citation>
    <scope>NUCLEOTIDE SEQUENCE</scope>
</reference>
<gene>
    <name evidence="1" type="ORF">SNAT2548_LOCUS28667</name>
</gene>
<comment type="caution">
    <text evidence="1">The sequence shown here is derived from an EMBL/GenBank/DDBJ whole genome shotgun (WGS) entry which is preliminary data.</text>
</comment>
<dbReference type="AlphaFoldDB" id="A0A812T3A0"/>
<accession>A0A812T3A0</accession>
<keyword evidence="2" id="KW-1185">Reference proteome</keyword>
<protein>
    <submittedName>
        <fullName evidence="1">Uncharacterized protein</fullName>
    </submittedName>
</protein>
<organism evidence="1 2">
    <name type="scientific">Symbiodinium natans</name>
    <dbReference type="NCBI Taxonomy" id="878477"/>
    <lineage>
        <taxon>Eukaryota</taxon>
        <taxon>Sar</taxon>
        <taxon>Alveolata</taxon>
        <taxon>Dinophyceae</taxon>
        <taxon>Suessiales</taxon>
        <taxon>Symbiodiniaceae</taxon>
        <taxon>Symbiodinium</taxon>
    </lineage>
</organism>
<evidence type="ECO:0000313" key="2">
    <source>
        <dbReference type="Proteomes" id="UP000604046"/>
    </source>
</evidence>
<proteinExistence type="predicted"/>